<reference evidence="2" key="2">
    <citation type="submission" date="2023-01" db="EMBL/GenBank/DDBJ databases">
        <authorList>
            <person name="Sun Q."/>
            <person name="Evtushenko L."/>
        </authorList>
    </citation>
    <scope>NUCLEOTIDE SEQUENCE</scope>
    <source>
        <strain evidence="2">VKM Ac-1246</strain>
    </source>
</reference>
<keyword evidence="1" id="KW-1133">Transmembrane helix</keyword>
<keyword evidence="1" id="KW-0812">Transmembrane</keyword>
<dbReference type="Proteomes" id="UP001142292">
    <property type="component" value="Unassembled WGS sequence"/>
</dbReference>
<comment type="caution">
    <text evidence="2">The sequence shown here is derived from an EMBL/GenBank/DDBJ whole genome shotgun (WGS) entry which is preliminary data.</text>
</comment>
<gene>
    <name evidence="2" type="ORF">GCM10017579_12670</name>
</gene>
<evidence type="ECO:0000313" key="3">
    <source>
        <dbReference type="Proteomes" id="UP001142292"/>
    </source>
</evidence>
<keyword evidence="3" id="KW-1185">Reference proteome</keyword>
<name>A0ABQ5SWC9_9ACTN</name>
<protein>
    <submittedName>
        <fullName evidence="2">Uncharacterized protein</fullName>
    </submittedName>
</protein>
<dbReference type="RefSeq" id="WP_189119154.1">
    <property type="nucleotide sequence ID" value="NZ_BMRK01000010.1"/>
</dbReference>
<keyword evidence="1" id="KW-0472">Membrane</keyword>
<feature type="transmembrane region" description="Helical" evidence="1">
    <location>
        <begin position="6"/>
        <end position="28"/>
    </location>
</feature>
<evidence type="ECO:0000256" key="1">
    <source>
        <dbReference type="SAM" id="Phobius"/>
    </source>
</evidence>
<sequence>MSFGSARVWKIVGLAGLAGVTATGVIIARNHRQRTQRTPEEIHAKLRERVAAAHGDSAA</sequence>
<evidence type="ECO:0000313" key="2">
    <source>
        <dbReference type="EMBL" id="GLJ67231.1"/>
    </source>
</evidence>
<organism evidence="2 3">
    <name type="scientific">Nocardioides luteus</name>
    <dbReference type="NCBI Taxonomy" id="1844"/>
    <lineage>
        <taxon>Bacteria</taxon>
        <taxon>Bacillati</taxon>
        <taxon>Actinomycetota</taxon>
        <taxon>Actinomycetes</taxon>
        <taxon>Propionibacteriales</taxon>
        <taxon>Nocardioidaceae</taxon>
        <taxon>Nocardioides</taxon>
    </lineage>
</organism>
<dbReference type="EMBL" id="BSEL01000003">
    <property type="protein sequence ID" value="GLJ67231.1"/>
    <property type="molecule type" value="Genomic_DNA"/>
</dbReference>
<accession>A0ABQ5SWC9</accession>
<reference evidence="2" key="1">
    <citation type="journal article" date="2014" name="Int. J. Syst. Evol. Microbiol.">
        <title>Complete genome of a new Firmicutes species belonging to the dominant human colonic microbiota ('Ruminococcus bicirculans') reveals two chromosomes and a selective capacity to utilize plant glucans.</title>
        <authorList>
            <consortium name="NISC Comparative Sequencing Program"/>
            <person name="Wegmann U."/>
            <person name="Louis P."/>
            <person name="Goesmann A."/>
            <person name="Henrissat B."/>
            <person name="Duncan S.H."/>
            <person name="Flint H.J."/>
        </authorList>
    </citation>
    <scope>NUCLEOTIDE SEQUENCE</scope>
    <source>
        <strain evidence="2">VKM Ac-1246</strain>
    </source>
</reference>
<proteinExistence type="predicted"/>